<evidence type="ECO:0000256" key="5">
    <source>
        <dbReference type="ARBA" id="ARBA00022801"/>
    </source>
</evidence>
<evidence type="ECO:0000256" key="1">
    <source>
        <dbReference type="ARBA" id="ARBA00004514"/>
    </source>
</evidence>
<accession>A0AAV7E8I1</accession>
<reference evidence="7 8" key="1">
    <citation type="submission" date="2021-07" db="EMBL/GenBank/DDBJ databases">
        <title>The Aristolochia fimbriata genome: insights into angiosperm evolution, floral development and chemical biosynthesis.</title>
        <authorList>
            <person name="Jiao Y."/>
        </authorList>
    </citation>
    <scope>NUCLEOTIDE SEQUENCE [LARGE SCALE GENOMIC DNA]</scope>
    <source>
        <strain evidence="7">IBCAS-2021</strain>
        <tissue evidence="7">Leaf</tissue>
    </source>
</reference>
<organism evidence="7 8">
    <name type="scientific">Aristolochia fimbriata</name>
    <name type="common">White veined hardy Dutchman's pipe vine</name>
    <dbReference type="NCBI Taxonomy" id="158543"/>
    <lineage>
        <taxon>Eukaryota</taxon>
        <taxon>Viridiplantae</taxon>
        <taxon>Streptophyta</taxon>
        <taxon>Embryophyta</taxon>
        <taxon>Tracheophyta</taxon>
        <taxon>Spermatophyta</taxon>
        <taxon>Magnoliopsida</taxon>
        <taxon>Magnoliidae</taxon>
        <taxon>Piperales</taxon>
        <taxon>Aristolochiaceae</taxon>
        <taxon>Aristolochia</taxon>
    </lineage>
</organism>
<dbReference type="PANTHER" id="PTHR46812">
    <property type="entry name" value="CARBOXYMETHYLENEBUTENOLIDASE HOMOLOG"/>
    <property type="match status" value="1"/>
</dbReference>
<name>A0AAV7E8I1_ARIFI</name>
<dbReference type="InterPro" id="IPR002925">
    <property type="entry name" value="Dienelactn_hydro"/>
</dbReference>
<dbReference type="GO" id="GO:0005829">
    <property type="term" value="C:cytosol"/>
    <property type="evidence" value="ECO:0007669"/>
    <property type="project" value="UniProtKB-SubCell"/>
</dbReference>
<comment type="subcellular location">
    <subcellularLocation>
        <location evidence="1">Cytoplasm</location>
        <location evidence="1">Cytosol</location>
    </subcellularLocation>
</comment>
<evidence type="ECO:0000256" key="2">
    <source>
        <dbReference type="ARBA" id="ARBA00008456"/>
    </source>
</evidence>
<protein>
    <recommendedName>
        <fullName evidence="3">Carboxymethylenebutenolidase homolog</fullName>
    </recommendedName>
</protein>
<dbReference type="InterPro" id="IPR029058">
    <property type="entry name" value="AB_hydrolase_fold"/>
</dbReference>
<keyword evidence="8" id="KW-1185">Reference proteome</keyword>
<keyword evidence="4" id="KW-0963">Cytoplasm</keyword>
<dbReference type="GO" id="GO:0009507">
    <property type="term" value="C:chloroplast"/>
    <property type="evidence" value="ECO:0007669"/>
    <property type="project" value="TreeGrafter"/>
</dbReference>
<sequence>MAFTGAFSFFARFSSKSPSTQPTNPERPHIEKMAAPAVIVSASSAAFSPSPKSFVSLGGNFKISSFPTQRRRSSRKCNLYREIYSYTTKKTITKTLCCQLKVEEGIGDEACELVSGVDLILGEGTDSFRAYLLKAVKNNNGTGLLILSDIFGFADSATRDLAYRVACSGYNVLVPDLFHGDPWTSERSKDEFELWVTRQSPERLVKDITTSARWMVDEFLVAEISKKLGIIGFCFGGGRLIETLAGDSGLLFGTGVCFYGTRIDPSLARKINVPVLFVSGDDDPLCPVSVLHDMEKNIKNSKVLIYHGRGHGFAHRPESPEEDEDAEDAFAQMKAWLHDCLVALN</sequence>
<evidence type="ECO:0000259" key="6">
    <source>
        <dbReference type="Pfam" id="PF01738"/>
    </source>
</evidence>
<keyword evidence="5" id="KW-0378">Hydrolase</keyword>
<dbReference type="Pfam" id="PF01738">
    <property type="entry name" value="DLH"/>
    <property type="match status" value="1"/>
</dbReference>
<evidence type="ECO:0000313" key="8">
    <source>
        <dbReference type="Proteomes" id="UP000825729"/>
    </source>
</evidence>
<dbReference type="SUPFAM" id="SSF53474">
    <property type="entry name" value="alpha/beta-Hydrolases"/>
    <property type="match status" value="1"/>
</dbReference>
<dbReference type="PANTHER" id="PTHR46812:SF1">
    <property type="entry name" value="CARBOXYMETHYLENEBUTENOLIDASE HOMOLOG"/>
    <property type="match status" value="1"/>
</dbReference>
<gene>
    <name evidence="7" type="ORF">H6P81_015402</name>
</gene>
<comment type="similarity">
    <text evidence="2">Belongs to the dienelactone hydrolase family.</text>
</comment>
<evidence type="ECO:0000256" key="4">
    <source>
        <dbReference type="ARBA" id="ARBA00022490"/>
    </source>
</evidence>
<dbReference type="Gene3D" id="3.40.50.1820">
    <property type="entry name" value="alpha/beta hydrolase"/>
    <property type="match status" value="1"/>
</dbReference>
<dbReference type="Proteomes" id="UP000825729">
    <property type="component" value="Unassembled WGS sequence"/>
</dbReference>
<dbReference type="GO" id="GO:0016787">
    <property type="term" value="F:hydrolase activity"/>
    <property type="evidence" value="ECO:0007669"/>
    <property type="project" value="UniProtKB-KW"/>
</dbReference>
<feature type="domain" description="Dienelactone hydrolase" evidence="6">
    <location>
        <begin position="128"/>
        <end position="339"/>
    </location>
</feature>
<evidence type="ECO:0000256" key="3">
    <source>
        <dbReference type="ARBA" id="ARBA00014180"/>
    </source>
</evidence>
<evidence type="ECO:0000313" key="7">
    <source>
        <dbReference type="EMBL" id="KAG9444062.1"/>
    </source>
</evidence>
<comment type="caution">
    <text evidence="7">The sequence shown here is derived from an EMBL/GenBank/DDBJ whole genome shotgun (WGS) entry which is preliminary data.</text>
</comment>
<dbReference type="AlphaFoldDB" id="A0AAV7E8I1"/>
<dbReference type="EMBL" id="JAINDJ010000006">
    <property type="protein sequence ID" value="KAG9444062.1"/>
    <property type="molecule type" value="Genomic_DNA"/>
</dbReference>
<proteinExistence type="inferred from homology"/>
<dbReference type="InterPro" id="IPR042946">
    <property type="entry name" value="CMBL"/>
</dbReference>